<organism evidence="2 3">
    <name type="scientific">Penicillium freii</name>
    <dbReference type="NCBI Taxonomy" id="48697"/>
    <lineage>
        <taxon>Eukaryota</taxon>
        <taxon>Fungi</taxon>
        <taxon>Dikarya</taxon>
        <taxon>Ascomycota</taxon>
        <taxon>Pezizomycotina</taxon>
        <taxon>Eurotiomycetes</taxon>
        <taxon>Eurotiomycetidae</taxon>
        <taxon>Eurotiales</taxon>
        <taxon>Aspergillaceae</taxon>
        <taxon>Penicillium</taxon>
    </lineage>
</organism>
<keyword evidence="3" id="KW-1185">Reference proteome</keyword>
<evidence type="ECO:0000256" key="1">
    <source>
        <dbReference type="SAM" id="Phobius"/>
    </source>
</evidence>
<evidence type="ECO:0000313" key="2">
    <source>
        <dbReference type="EMBL" id="KUM62851.1"/>
    </source>
</evidence>
<comment type="caution">
    <text evidence="2">The sequence shown here is derived from an EMBL/GenBank/DDBJ whole genome shotgun (WGS) entry which is preliminary data.</text>
</comment>
<accession>A0A101MLP8</accession>
<protein>
    <submittedName>
        <fullName evidence="2">Uncharacterized protein</fullName>
    </submittedName>
</protein>
<evidence type="ECO:0000313" key="3">
    <source>
        <dbReference type="Proteomes" id="UP000055045"/>
    </source>
</evidence>
<dbReference type="EMBL" id="LLXE01000089">
    <property type="protein sequence ID" value="KUM62851.1"/>
    <property type="molecule type" value="Genomic_DNA"/>
</dbReference>
<keyword evidence="1" id="KW-0472">Membrane</keyword>
<keyword evidence="1" id="KW-1133">Transmembrane helix</keyword>
<proteinExistence type="predicted"/>
<dbReference type="Proteomes" id="UP000055045">
    <property type="component" value="Unassembled WGS sequence"/>
</dbReference>
<name>A0A101MLP8_PENFR</name>
<feature type="transmembrane region" description="Helical" evidence="1">
    <location>
        <begin position="26"/>
        <end position="46"/>
    </location>
</feature>
<sequence>MCCTNPKAQSLDIKEMSFQKHGMRHVIVILDILMCTAAYLGSYTYLISSAEWGFPILATAAFMRALRVRLTE</sequence>
<keyword evidence="1" id="KW-0812">Transmembrane</keyword>
<gene>
    <name evidence="2" type="ORF">ACN42_g4264</name>
</gene>
<dbReference type="AlphaFoldDB" id="A0A101MLP8"/>
<reference evidence="2 3" key="1">
    <citation type="submission" date="2015-10" db="EMBL/GenBank/DDBJ databases">
        <title>Genome sequencing of Penicillium freii.</title>
        <authorList>
            <person name="Nguyen H.D."/>
            <person name="Visagie C.M."/>
            <person name="Seifert K.A."/>
        </authorList>
    </citation>
    <scope>NUCLEOTIDE SEQUENCE [LARGE SCALE GENOMIC DNA]</scope>
    <source>
        <strain evidence="2 3">DAOM 242723</strain>
    </source>
</reference>